<organism evidence="1 2">
    <name type="scientific">Dubosiella newyorkensis</name>
    <dbReference type="NCBI Taxonomy" id="1862672"/>
    <lineage>
        <taxon>Bacteria</taxon>
        <taxon>Bacillati</taxon>
        <taxon>Bacillota</taxon>
        <taxon>Erysipelotrichia</taxon>
        <taxon>Erysipelotrichales</taxon>
        <taxon>Erysipelotrichaceae</taxon>
        <taxon>Dubosiella</taxon>
    </lineage>
</organism>
<gene>
    <name evidence="1" type="ORF">BO225_06205</name>
</gene>
<comment type="caution">
    <text evidence="1">The sequence shown here is derived from an EMBL/GenBank/DDBJ whole genome shotgun (WGS) entry which is preliminary data.</text>
</comment>
<dbReference type="GeneID" id="78275535"/>
<dbReference type="AlphaFoldDB" id="A0A1U7NMD3"/>
<reference evidence="1 2" key="1">
    <citation type="submission" date="2016-11" db="EMBL/GenBank/DDBJ databases">
        <title>Description of two novel members of the family Erysipelotrichaceae: Ileibacterium lipovorans gen. nov., sp. nov. and Dubosiella newyorkensis, gen. nov., sp. nov.</title>
        <authorList>
            <person name="Cox L.M."/>
            <person name="Sohn J."/>
            <person name="Tyrrell K.L."/>
            <person name="Citron D.M."/>
            <person name="Lawson P.A."/>
            <person name="Patel N.B."/>
            <person name="Iizumi T."/>
            <person name="Perez-Perez G.I."/>
            <person name="Goldstein E.J."/>
            <person name="Blaser M.J."/>
        </authorList>
    </citation>
    <scope>NUCLEOTIDE SEQUENCE [LARGE SCALE GENOMIC DNA]</scope>
    <source>
        <strain evidence="1 2">NYU-BL-A4</strain>
    </source>
</reference>
<sequence length="114" mass="13472">MVLDYIKAKYDVEPEFLWEKFPDYCIFRHRNNEKWFGLLMEILASKLKIQSKEPIQVIDLHIPKEGADDLLQEKGIYPGWHMNKKTWISLVLDGTLTDETIQKLIEESYQATLS</sequence>
<protein>
    <recommendedName>
        <fullName evidence="3">MmcQ/YjbR family DNA-binding protein</fullName>
    </recommendedName>
</protein>
<dbReference type="PANTHER" id="PTHR35145:SF1">
    <property type="entry name" value="CYTOPLASMIC PROTEIN"/>
    <property type="match status" value="1"/>
</dbReference>
<dbReference type="SUPFAM" id="SSF142906">
    <property type="entry name" value="YjbR-like"/>
    <property type="match status" value="1"/>
</dbReference>
<dbReference type="Proteomes" id="UP000186705">
    <property type="component" value="Unassembled WGS sequence"/>
</dbReference>
<dbReference type="OrthoDB" id="9789813at2"/>
<dbReference type="Pfam" id="PF04237">
    <property type="entry name" value="YjbR"/>
    <property type="match status" value="1"/>
</dbReference>
<dbReference type="InterPro" id="IPR038056">
    <property type="entry name" value="YjbR-like_sf"/>
</dbReference>
<dbReference type="Gene3D" id="3.90.1150.30">
    <property type="match status" value="1"/>
</dbReference>
<proteinExistence type="predicted"/>
<accession>A0A1U7NMD3</accession>
<dbReference type="PANTHER" id="PTHR35145">
    <property type="entry name" value="CYTOPLASMIC PROTEIN-RELATED"/>
    <property type="match status" value="1"/>
</dbReference>
<dbReference type="InterPro" id="IPR007351">
    <property type="entry name" value="YjbR"/>
</dbReference>
<evidence type="ECO:0000313" key="2">
    <source>
        <dbReference type="Proteomes" id="UP000186705"/>
    </source>
</evidence>
<dbReference type="STRING" id="1862672.BO225_06205"/>
<dbReference type="EMBL" id="MPKA01000065">
    <property type="protein sequence ID" value="OLU46357.1"/>
    <property type="molecule type" value="Genomic_DNA"/>
</dbReference>
<dbReference type="RefSeq" id="WP_076341405.1">
    <property type="nucleotide sequence ID" value="NZ_CAJTMI010000023.1"/>
</dbReference>
<evidence type="ECO:0008006" key="3">
    <source>
        <dbReference type="Google" id="ProtNLM"/>
    </source>
</evidence>
<dbReference type="InterPro" id="IPR058532">
    <property type="entry name" value="YjbR/MT2646/Rv2570-like"/>
</dbReference>
<evidence type="ECO:0000313" key="1">
    <source>
        <dbReference type="EMBL" id="OLU46357.1"/>
    </source>
</evidence>
<keyword evidence="2" id="KW-1185">Reference proteome</keyword>
<name>A0A1U7NMD3_9FIRM</name>